<comment type="caution">
    <text evidence="5">The sequence shown here is derived from an EMBL/GenBank/DDBJ whole genome shotgun (WGS) entry which is preliminary data.</text>
</comment>
<proteinExistence type="inferred from homology"/>
<dbReference type="AlphaFoldDB" id="A0A8T9BG11"/>
<evidence type="ECO:0000256" key="2">
    <source>
        <dbReference type="ARBA" id="ARBA00022679"/>
    </source>
</evidence>
<evidence type="ECO:0000256" key="4">
    <source>
        <dbReference type="ARBA" id="ARBA00038314"/>
    </source>
</evidence>
<organism evidence="5 6">
    <name type="scientific">Lachnellula arida</name>
    <dbReference type="NCBI Taxonomy" id="1316785"/>
    <lineage>
        <taxon>Eukaryota</taxon>
        <taxon>Fungi</taxon>
        <taxon>Dikarya</taxon>
        <taxon>Ascomycota</taxon>
        <taxon>Pezizomycotina</taxon>
        <taxon>Leotiomycetes</taxon>
        <taxon>Helotiales</taxon>
        <taxon>Lachnaceae</taxon>
        <taxon>Lachnellula</taxon>
    </lineage>
</organism>
<dbReference type="GO" id="GO:0008168">
    <property type="term" value="F:methyltransferase activity"/>
    <property type="evidence" value="ECO:0007669"/>
    <property type="project" value="UniProtKB-KW"/>
</dbReference>
<dbReference type="PANTHER" id="PTHR35897:SF1">
    <property type="entry name" value="METHYLTRANSFERASE AUSD"/>
    <property type="match status" value="1"/>
</dbReference>
<dbReference type="CDD" id="cd02440">
    <property type="entry name" value="AdoMet_MTases"/>
    <property type="match status" value="2"/>
</dbReference>
<dbReference type="Gene3D" id="3.40.50.150">
    <property type="entry name" value="Vaccinia Virus protein VP39"/>
    <property type="match status" value="2"/>
</dbReference>
<dbReference type="InterPro" id="IPR029063">
    <property type="entry name" value="SAM-dependent_MTases_sf"/>
</dbReference>
<evidence type="ECO:0000256" key="3">
    <source>
        <dbReference type="ARBA" id="ARBA00022691"/>
    </source>
</evidence>
<dbReference type="SUPFAM" id="SSF53335">
    <property type="entry name" value="S-adenosyl-L-methionine-dependent methyltransferases"/>
    <property type="match status" value="2"/>
</dbReference>
<comment type="pathway">
    <text evidence="1">Secondary metabolite biosynthesis.</text>
</comment>
<dbReference type="Proteomes" id="UP000469559">
    <property type="component" value="Unassembled WGS sequence"/>
</dbReference>
<evidence type="ECO:0000256" key="1">
    <source>
        <dbReference type="ARBA" id="ARBA00005179"/>
    </source>
</evidence>
<keyword evidence="6" id="KW-1185">Reference proteome</keyword>
<accession>A0A8T9BG11</accession>
<reference evidence="5 6" key="1">
    <citation type="submission" date="2018-05" db="EMBL/GenBank/DDBJ databases">
        <title>Whole genome sequencing for identification of molecular markers to develop diagnostic detection tools for the regulated plant pathogen Lachnellula willkommii.</title>
        <authorList>
            <person name="Giroux E."/>
            <person name="Bilodeau G."/>
        </authorList>
    </citation>
    <scope>NUCLEOTIDE SEQUENCE [LARGE SCALE GENOMIC DNA]</scope>
    <source>
        <strain evidence="5 6">CBS 203.66</strain>
    </source>
</reference>
<comment type="similarity">
    <text evidence="4">Belongs to the class I-like SAM-binding methyltransferase superfamily.</text>
</comment>
<dbReference type="PANTHER" id="PTHR35897">
    <property type="entry name" value="METHYLTRANSFERASE AUSD"/>
    <property type="match status" value="1"/>
</dbReference>
<sequence>MSIHAVLKQSAQPANKGDALPCPPQPVILHNLHLTRDGKIQDSPPYLNRISYFGSTDVNFEIFNIFPHPELYCVSQTSVMPESQPADFNLANSRGYMLGNSFAASSRLNFQHFLWKDALGYNIHPSIKLPDNAAIADVATGTAIWPVEVAREYPAANIDALDLDFSRVIARDWLPRSITLRSWNMFDKVPEDMLGKYDLVHIRLTILVIENQDPRPVLKSLKEMLKPGGYLQWDDPDYTNTAIKTVDPSIQTPMLHNFREMVVSQGRNSWTASLDDFATQEGFESSVLHKYEDKMDMAAPNMEIYLLSMDEFASRLQEKNLVDEGAHIKKLCQEAYRESQEGATMCMGKLTCVANKPHDLTKSTTKSKESPWYREDIGPRLQPVIETAYLKWSGLSGDVLQARLHSVRERAWICAPYPCVGQWMFLMPSISTFPEYPAIIARSQQEGVKILDLGCCFGQDLRLFASEGTPTESMYASDLVGDLWDLGYDLFDDKERMKAHFIQADIFDDSSRLFELNGKMDIILACQFIHLFDIQGQVTAMKKIVGFTSGPGAVVVGYQRGREVAMKKAMPWGEMFIHDIQTFEEIWEKVGDETGTKWEIDARLVDLKEWGCEKEDIAWMDQYPMGINFVATRLE</sequence>
<keyword evidence="3" id="KW-0949">S-adenosyl-L-methionine</keyword>
<dbReference type="GO" id="GO:0032259">
    <property type="term" value="P:methylation"/>
    <property type="evidence" value="ECO:0007669"/>
    <property type="project" value="UniProtKB-KW"/>
</dbReference>
<dbReference type="EMBL" id="QGMF01000147">
    <property type="protein sequence ID" value="TVY18777.1"/>
    <property type="molecule type" value="Genomic_DNA"/>
</dbReference>
<name>A0A8T9BG11_9HELO</name>
<protein>
    <submittedName>
        <fullName evidence="5">Methyltransferase ausD</fullName>
    </submittedName>
</protein>
<dbReference type="InterPro" id="IPR051654">
    <property type="entry name" value="Meroterpenoid_MTases"/>
</dbReference>
<keyword evidence="2" id="KW-0808">Transferase</keyword>
<dbReference type="OrthoDB" id="417697at2759"/>
<evidence type="ECO:0000313" key="5">
    <source>
        <dbReference type="EMBL" id="TVY18777.1"/>
    </source>
</evidence>
<gene>
    <name evidence="5" type="primary">ausD_1</name>
    <name evidence="5" type="ORF">LARI1_G004298</name>
</gene>
<keyword evidence="5" id="KW-0489">Methyltransferase</keyword>
<evidence type="ECO:0000313" key="6">
    <source>
        <dbReference type="Proteomes" id="UP000469559"/>
    </source>
</evidence>